<organism evidence="3 4">
    <name type="scientific">Rhodovarius crocodyli</name>
    <dbReference type="NCBI Taxonomy" id="1979269"/>
    <lineage>
        <taxon>Bacteria</taxon>
        <taxon>Pseudomonadati</taxon>
        <taxon>Pseudomonadota</taxon>
        <taxon>Alphaproteobacteria</taxon>
        <taxon>Acetobacterales</taxon>
        <taxon>Roseomonadaceae</taxon>
        <taxon>Rhodovarius</taxon>
    </lineage>
</organism>
<evidence type="ECO:0000256" key="1">
    <source>
        <dbReference type="ARBA" id="ARBA00005953"/>
    </source>
</evidence>
<dbReference type="EMBL" id="SACL01000007">
    <property type="protein sequence ID" value="RVT92156.1"/>
    <property type="molecule type" value="Genomic_DNA"/>
</dbReference>
<dbReference type="GO" id="GO:0047617">
    <property type="term" value="F:fatty acyl-CoA hydrolase activity"/>
    <property type="evidence" value="ECO:0007669"/>
    <property type="project" value="TreeGrafter"/>
</dbReference>
<accession>A0A437M3J3</accession>
<dbReference type="PANTHER" id="PTHR31793:SF27">
    <property type="entry name" value="NOVEL THIOESTERASE SUPERFAMILY DOMAIN AND SAPOSIN A-TYPE DOMAIN CONTAINING PROTEIN (0610012H03RIK)"/>
    <property type="match status" value="1"/>
</dbReference>
<dbReference type="CDD" id="cd00586">
    <property type="entry name" value="4HBT"/>
    <property type="match status" value="1"/>
</dbReference>
<protein>
    <submittedName>
        <fullName evidence="3">Acyl-CoA thioesterase</fullName>
    </submittedName>
</protein>
<dbReference type="Gene3D" id="3.10.129.10">
    <property type="entry name" value="Hotdog Thioesterase"/>
    <property type="match status" value="1"/>
</dbReference>
<dbReference type="AlphaFoldDB" id="A0A437M3J3"/>
<keyword evidence="2" id="KW-0378">Hydrolase</keyword>
<reference evidence="3 4" key="1">
    <citation type="submission" date="2019-01" db="EMBL/GenBank/DDBJ databases">
        <authorList>
            <person name="Chen W.-M."/>
        </authorList>
    </citation>
    <scope>NUCLEOTIDE SEQUENCE [LARGE SCALE GENOMIC DNA]</scope>
    <source>
        <strain evidence="3 4">CCP-6</strain>
    </source>
</reference>
<sequence>MESSMKKPAPDQHDFHFWTDEKFRIADTDLNGHINNNAVGQFYEAGRGEIISSVLGPPAKRSIGAALARVQIDYLAEAHYPGMARIGSRIARLGTSSITIAQAIFVEGRCIGMAESVIVFLDKATRKPTPMPDAVRDGFTLLG</sequence>
<gene>
    <name evidence="3" type="ORF">EOD42_18230</name>
</gene>
<name>A0A437M3J3_9PROT</name>
<keyword evidence="4" id="KW-1185">Reference proteome</keyword>
<comment type="caution">
    <text evidence="3">The sequence shown here is derived from an EMBL/GenBank/DDBJ whole genome shotgun (WGS) entry which is preliminary data.</text>
</comment>
<dbReference type="InterPro" id="IPR029069">
    <property type="entry name" value="HotDog_dom_sf"/>
</dbReference>
<evidence type="ECO:0000313" key="3">
    <source>
        <dbReference type="EMBL" id="RVT92156.1"/>
    </source>
</evidence>
<dbReference type="SUPFAM" id="SSF54637">
    <property type="entry name" value="Thioesterase/thiol ester dehydrase-isomerase"/>
    <property type="match status" value="1"/>
</dbReference>
<evidence type="ECO:0000313" key="4">
    <source>
        <dbReference type="Proteomes" id="UP000282957"/>
    </source>
</evidence>
<proteinExistence type="inferred from homology"/>
<evidence type="ECO:0000256" key="2">
    <source>
        <dbReference type="ARBA" id="ARBA00022801"/>
    </source>
</evidence>
<dbReference type="InterPro" id="IPR050563">
    <property type="entry name" value="4-hydroxybenzoyl-CoA_TE"/>
</dbReference>
<dbReference type="PANTHER" id="PTHR31793">
    <property type="entry name" value="4-HYDROXYBENZOYL-COA THIOESTERASE FAMILY MEMBER"/>
    <property type="match status" value="1"/>
</dbReference>
<dbReference type="Pfam" id="PF13279">
    <property type="entry name" value="4HBT_2"/>
    <property type="match status" value="1"/>
</dbReference>
<comment type="similarity">
    <text evidence="1">Belongs to the 4-hydroxybenzoyl-CoA thioesterase family.</text>
</comment>
<dbReference type="Proteomes" id="UP000282957">
    <property type="component" value="Unassembled WGS sequence"/>
</dbReference>
<dbReference type="OrthoDB" id="9799036at2"/>